<accession>A0A4R1AVA9</accession>
<feature type="transmembrane region" description="Helical" evidence="1">
    <location>
        <begin position="12"/>
        <end position="32"/>
    </location>
</feature>
<dbReference type="EMBL" id="SJTH01000035">
    <property type="protein sequence ID" value="TCJ02311.1"/>
    <property type="molecule type" value="Genomic_DNA"/>
</dbReference>
<evidence type="ECO:0000256" key="1">
    <source>
        <dbReference type="SAM" id="Phobius"/>
    </source>
</evidence>
<dbReference type="RefSeq" id="WP_131237922.1">
    <property type="nucleotide sequence ID" value="NZ_CP183326.1"/>
</dbReference>
<comment type="caution">
    <text evidence="3">The sequence shown here is derived from an EMBL/GenBank/DDBJ whole genome shotgun (WGS) entry which is preliminary data.</text>
</comment>
<organism evidence="3 4">
    <name type="scientific">Cytobacillus praedii</name>
    <dbReference type="NCBI Taxonomy" id="1742358"/>
    <lineage>
        <taxon>Bacteria</taxon>
        <taxon>Bacillati</taxon>
        <taxon>Bacillota</taxon>
        <taxon>Bacilli</taxon>
        <taxon>Bacillales</taxon>
        <taxon>Bacillaceae</taxon>
        <taxon>Cytobacillus</taxon>
    </lineage>
</organism>
<protein>
    <recommendedName>
        <fullName evidence="2">Uncharacterized protein YyaB-like PH domain-containing protein</fullName>
    </recommendedName>
</protein>
<dbReference type="AlphaFoldDB" id="A0A4R1AVA9"/>
<dbReference type="GO" id="GO:0030153">
    <property type="term" value="P:bacteriocin immunity"/>
    <property type="evidence" value="ECO:0007669"/>
    <property type="project" value="InterPro"/>
</dbReference>
<evidence type="ECO:0000259" key="2">
    <source>
        <dbReference type="Pfam" id="PF06713"/>
    </source>
</evidence>
<keyword evidence="1" id="KW-1133">Transmembrane helix</keyword>
<keyword evidence="1" id="KW-0812">Transmembrane</keyword>
<feature type="domain" description="Uncharacterized protein YyaB-like PH" evidence="2">
    <location>
        <begin position="63"/>
        <end position="137"/>
    </location>
</feature>
<name>A0A4R1AVA9_9BACI</name>
<proteinExistence type="predicted"/>
<keyword evidence="4" id="KW-1185">Reference proteome</keyword>
<evidence type="ECO:0000313" key="3">
    <source>
        <dbReference type="EMBL" id="TCJ02311.1"/>
    </source>
</evidence>
<sequence>MVFQSKIDKYYLYVLISAIVIIGIACVLPLFLDKQIDLFGIVCMLSILFLTVGFLLWISFSISYSFQDNHLVVKTGPFKKRIQYIEITSVRPTKNIFTGYRILSSKDAVAISYRSGLMGEIKISPRDMDAFLSELRGRVPALKENK</sequence>
<gene>
    <name evidence="3" type="ORF">E0Y62_19930</name>
</gene>
<reference evidence="3 4" key="1">
    <citation type="submission" date="2019-03" db="EMBL/GenBank/DDBJ databases">
        <authorList>
            <person name="Jensen L."/>
            <person name="Storgaard J."/>
            <person name="Sulaj E."/>
            <person name="Schramm A."/>
            <person name="Marshall I.P.G."/>
        </authorList>
    </citation>
    <scope>NUCLEOTIDE SEQUENCE [LARGE SCALE GENOMIC DNA]</scope>
    <source>
        <strain evidence="3 4">2017H2G3</strain>
    </source>
</reference>
<dbReference type="Pfam" id="PF06713">
    <property type="entry name" value="bPH_4"/>
    <property type="match status" value="1"/>
</dbReference>
<dbReference type="InterPro" id="IPR009589">
    <property type="entry name" value="PH_YyaB-like"/>
</dbReference>
<dbReference type="STRING" id="1742358.GCA_001439605_02630"/>
<dbReference type="Proteomes" id="UP000293846">
    <property type="component" value="Unassembled WGS sequence"/>
</dbReference>
<dbReference type="OrthoDB" id="2436858at2"/>
<keyword evidence="1" id="KW-0472">Membrane</keyword>
<evidence type="ECO:0000313" key="4">
    <source>
        <dbReference type="Proteomes" id="UP000293846"/>
    </source>
</evidence>
<feature type="transmembrane region" description="Helical" evidence="1">
    <location>
        <begin position="38"/>
        <end position="60"/>
    </location>
</feature>
<dbReference type="PROSITE" id="PS51257">
    <property type="entry name" value="PROKAR_LIPOPROTEIN"/>
    <property type="match status" value="1"/>
</dbReference>